<evidence type="ECO:0000313" key="7">
    <source>
        <dbReference type="EMBL" id="SFQ50349.1"/>
    </source>
</evidence>
<proteinExistence type="predicted"/>
<evidence type="ECO:0000256" key="4">
    <source>
        <dbReference type="ARBA" id="ARBA00023136"/>
    </source>
</evidence>
<evidence type="ECO:0000313" key="8">
    <source>
        <dbReference type="Proteomes" id="UP000182762"/>
    </source>
</evidence>
<evidence type="ECO:0000256" key="3">
    <source>
        <dbReference type="ARBA" id="ARBA00022989"/>
    </source>
</evidence>
<feature type="domain" description="Yip1" evidence="6">
    <location>
        <begin position="5"/>
        <end position="165"/>
    </location>
</feature>
<keyword evidence="3 5" id="KW-1133">Transmembrane helix</keyword>
<evidence type="ECO:0000256" key="1">
    <source>
        <dbReference type="ARBA" id="ARBA00004141"/>
    </source>
</evidence>
<evidence type="ECO:0000256" key="2">
    <source>
        <dbReference type="ARBA" id="ARBA00022692"/>
    </source>
</evidence>
<keyword evidence="8" id="KW-1185">Reference proteome</keyword>
<dbReference type="EMBL" id="FOXX01000003">
    <property type="protein sequence ID" value="SFQ50349.1"/>
    <property type="molecule type" value="Genomic_DNA"/>
</dbReference>
<comment type="subcellular location">
    <subcellularLocation>
        <location evidence="1">Membrane</location>
        <topology evidence="1">Multi-pass membrane protein</topology>
    </subcellularLocation>
</comment>
<reference evidence="7 8" key="1">
    <citation type="submission" date="2016-10" db="EMBL/GenBank/DDBJ databases">
        <authorList>
            <person name="Varghese N."/>
            <person name="Submissions S."/>
        </authorList>
    </citation>
    <scope>NUCLEOTIDE SEQUENCE [LARGE SCALE GENOMIC DNA]</scope>
    <source>
        <strain evidence="7 8">DSM 13796</strain>
    </source>
</reference>
<dbReference type="Pfam" id="PF04893">
    <property type="entry name" value="Yip1"/>
    <property type="match status" value="1"/>
</dbReference>
<keyword evidence="2 5" id="KW-0812">Transmembrane</keyword>
<keyword evidence="4 5" id="KW-0472">Membrane</keyword>
<evidence type="ECO:0000259" key="6">
    <source>
        <dbReference type="Pfam" id="PF04893"/>
    </source>
</evidence>
<accession>A0A1I5Z1Q0</accession>
<feature type="transmembrane region" description="Helical" evidence="5">
    <location>
        <begin position="112"/>
        <end position="134"/>
    </location>
</feature>
<organism evidence="7 8">
    <name type="scientific">Priestia endophytica DSM 13796</name>
    <dbReference type="NCBI Taxonomy" id="1121089"/>
    <lineage>
        <taxon>Bacteria</taxon>
        <taxon>Bacillati</taxon>
        <taxon>Bacillota</taxon>
        <taxon>Bacilli</taxon>
        <taxon>Bacillales</taxon>
        <taxon>Bacillaceae</taxon>
        <taxon>Priestia</taxon>
    </lineage>
</organism>
<dbReference type="InterPro" id="IPR006977">
    <property type="entry name" value="Yip1_dom"/>
</dbReference>
<feature type="transmembrane region" description="Helical" evidence="5">
    <location>
        <begin position="146"/>
        <end position="173"/>
    </location>
</feature>
<comment type="caution">
    <text evidence="7">The sequence shown here is derived from an EMBL/GenBank/DDBJ whole genome shotgun (WGS) entry which is preliminary data.</text>
</comment>
<dbReference type="Proteomes" id="UP000182762">
    <property type="component" value="Unassembled WGS sequence"/>
</dbReference>
<name>A0A1I5Z1Q0_9BACI</name>
<feature type="transmembrane region" description="Helical" evidence="5">
    <location>
        <begin position="74"/>
        <end position="97"/>
    </location>
</feature>
<feature type="transmembrane region" description="Helical" evidence="5">
    <location>
        <begin position="31"/>
        <end position="53"/>
    </location>
</feature>
<gene>
    <name evidence="7" type="ORF">SAMN02745910_01736</name>
</gene>
<evidence type="ECO:0000256" key="5">
    <source>
        <dbReference type="SAM" id="Phobius"/>
    </source>
</evidence>
<sequence length="177" mass="19979">MILLLFNVGLSPLFSRRFDYTSLGEAFLSIFGLGLVVGLIYTFVGSFLVKLFIKRLGGQGAIYKEHVQALLIEFFPCIPANLVAIIVVSITGALYFYPAEYISYYGTPTDTLLIFIATMLGLVLALWSLINWTVNISKIEKVRKWVALFVLIILPFVFIASFFVISYITFHIIQLFI</sequence>
<protein>
    <recommendedName>
        <fullName evidence="6">Yip1 domain-containing protein</fullName>
    </recommendedName>
</protein>